<dbReference type="InterPro" id="IPR036477">
    <property type="entry name" value="Formyl_transf_N_sf"/>
</dbReference>
<keyword evidence="4 5" id="KW-0648">Protein biosynthesis</keyword>
<accession>A0A1T4MUL0</accession>
<dbReference type="CDD" id="cd08704">
    <property type="entry name" value="Met_tRNA_FMT_C"/>
    <property type="match status" value="1"/>
</dbReference>
<dbReference type="SUPFAM" id="SSF50486">
    <property type="entry name" value="FMT C-terminal domain-like"/>
    <property type="match status" value="1"/>
</dbReference>
<feature type="domain" description="Formyl transferase N-terminal" evidence="6">
    <location>
        <begin position="1"/>
        <end position="180"/>
    </location>
</feature>
<sequence length="309" mass="33799">MRIVFMGTPDFAVPSLLALDQPGWQVVGVVTQPDRPRGRGQKVSFSPVKEAALSRGWPVFQPLKVKDENFLAELEELRPDAIVVVAYGQILPEKILQLPPLGCINVHASLLPRYRGAAPIQWAIINGEQETGITTMYMSRELDAGDMILKAKVPITDTDTFGTLHDRLATLGAELLVQTLTQIEQGQAPREPQDHSRATYAPMLNRETERINWGAGGQQIVNLIRGLNPWPGAYTLWEGNPLKIWQARFEPGTPLADPGTVVELRAEGPVVAAGDGHLVLTQLQPAGSRAMTGADFLRGRKLQAGTKLE</sequence>
<dbReference type="Pfam" id="PF00551">
    <property type="entry name" value="Formyl_trans_N"/>
    <property type="match status" value="1"/>
</dbReference>
<dbReference type="InterPro" id="IPR044135">
    <property type="entry name" value="Met-tRNA-FMT_C"/>
</dbReference>
<dbReference type="Pfam" id="PF02911">
    <property type="entry name" value="Formyl_trans_C"/>
    <property type="match status" value="1"/>
</dbReference>
<comment type="catalytic activity">
    <reaction evidence="5">
        <text>L-methionyl-tRNA(fMet) + (6R)-10-formyltetrahydrofolate = N-formyl-L-methionyl-tRNA(fMet) + (6S)-5,6,7,8-tetrahydrofolate + H(+)</text>
        <dbReference type="Rhea" id="RHEA:24380"/>
        <dbReference type="Rhea" id="RHEA-COMP:9952"/>
        <dbReference type="Rhea" id="RHEA-COMP:9953"/>
        <dbReference type="ChEBI" id="CHEBI:15378"/>
        <dbReference type="ChEBI" id="CHEBI:57453"/>
        <dbReference type="ChEBI" id="CHEBI:78530"/>
        <dbReference type="ChEBI" id="CHEBI:78844"/>
        <dbReference type="ChEBI" id="CHEBI:195366"/>
        <dbReference type="EC" id="2.1.2.9"/>
    </reaction>
</comment>
<dbReference type="FunFam" id="3.40.50.12230:FF:000001">
    <property type="entry name" value="Methionyl-tRNA formyltransferase"/>
    <property type="match status" value="1"/>
</dbReference>
<evidence type="ECO:0000256" key="5">
    <source>
        <dbReference type="HAMAP-Rule" id="MF_00182"/>
    </source>
</evidence>
<dbReference type="NCBIfam" id="TIGR00460">
    <property type="entry name" value="fmt"/>
    <property type="match status" value="1"/>
</dbReference>
<keyword evidence="9" id="KW-1185">Reference proteome</keyword>
<evidence type="ECO:0000259" key="6">
    <source>
        <dbReference type="Pfam" id="PF00551"/>
    </source>
</evidence>
<dbReference type="SUPFAM" id="SSF53328">
    <property type="entry name" value="Formyltransferase"/>
    <property type="match status" value="1"/>
</dbReference>
<organism evidence="8 9">
    <name type="scientific">Carboxydocella sporoproducens DSM 16521</name>
    <dbReference type="NCBI Taxonomy" id="1121270"/>
    <lineage>
        <taxon>Bacteria</taxon>
        <taxon>Bacillati</taxon>
        <taxon>Bacillota</taxon>
        <taxon>Clostridia</taxon>
        <taxon>Eubacteriales</taxon>
        <taxon>Clostridiales Family XVI. Incertae Sedis</taxon>
        <taxon>Carboxydocella</taxon>
    </lineage>
</organism>
<evidence type="ECO:0000259" key="7">
    <source>
        <dbReference type="Pfam" id="PF02911"/>
    </source>
</evidence>
<dbReference type="RefSeq" id="WP_078664826.1">
    <property type="nucleotide sequence ID" value="NZ_FUXM01000005.1"/>
</dbReference>
<evidence type="ECO:0000256" key="3">
    <source>
        <dbReference type="ARBA" id="ARBA00022679"/>
    </source>
</evidence>
<comment type="function">
    <text evidence="5">Attaches a formyl group to the free amino group of methionyl-tRNA(fMet). The formyl group appears to play a dual role in the initiator identity of N-formylmethionyl-tRNA by promoting its recognition by IF2 and preventing the misappropriation of this tRNA by the elongation apparatus.</text>
</comment>
<dbReference type="AlphaFoldDB" id="A0A1T4MUL0"/>
<dbReference type="InterPro" id="IPR005794">
    <property type="entry name" value="Fmt"/>
</dbReference>
<keyword evidence="3 5" id="KW-0808">Transferase</keyword>
<comment type="similarity">
    <text evidence="1 5">Belongs to the Fmt family.</text>
</comment>
<dbReference type="GO" id="GO:0005829">
    <property type="term" value="C:cytosol"/>
    <property type="evidence" value="ECO:0007669"/>
    <property type="project" value="TreeGrafter"/>
</dbReference>
<dbReference type="EMBL" id="FUXM01000005">
    <property type="protein sequence ID" value="SJZ70672.1"/>
    <property type="molecule type" value="Genomic_DNA"/>
</dbReference>
<name>A0A1T4MUL0_9FIRM</name>
<dbReference type="Proteomes" id="UP000189933">
    <property type="component" value="Unassembled WGS sequence"/>
</dbReference>
<dbReference type="InterPro" id="IPR011034">
    <property type="entry name" value="Formyl_transferase-like_C_sf"/>
</dbReference>
<dbReference type="EC" id="2.1.2.9" evidence="2 5"/>
<evidence type="ECO:0000256" key="2">
    <source>
        <dbReference type="ARBA" id="ARBA00012261"/>
    </source>
</evidence>
<dbReference type="InterPro" id="IPR041711">
    <property type="entry name" value="Met-tRNA-FMT_N"/>
</dbReference>
<evidence type="ECO:0000256" key="1">
    <source>
        <dbReference type="ARBA" id="ARBA00010699"/>
    </source>
</evidence>
<dbReference type="InterPro" id="IPR005793">
    <property type="entry name" value="Formyl_trans_C"/>
</dbReference>
<dbReference type="OrthoDB" id="9802815at2"/>
<evidence type="ECO:0000313" key="8">
    <source>
        <dbReference type="EMBL" id="SJZ70672.1"/>
    </source>
</evidence>
<evidence type="ECO:0000313" key="9">
    <source>
        <dbReference type="Proteomes" id="UP000189933"/>
    </source>
</evidence>
<protein>
    <recommendedName>
        <fullName evidence="2 5">Methionyl-tRNA formyltransferase</fullName>
        <ecNumber evidence="2 5">2.1.2.9</ecNumber>
    </recommendedName>
</protein>
<dbReference type="InterPro" id="IPR002376">
    <property type="entry name" value="Formyl_transf_N"/>
</dbReference>
<feature type="domain" description="Formyl transferase C-terminal" evidence="7">
    <location>
        <begin position="204"/>
        <end position="300"/>
    </location>
</feature>
<evidence type="ECO:0000256" key="4">
    <source>
        <dbReference type="ARBA" id="ARBA00022917"/>
    </source>
</evidence>
<dbReference type="GO" id="GO:0004479">
    <property type="term" value="F:methionyl-tRNA formyltransferase activity"/>
    <property type="evidence" value="ECO:0007669"/>
    <property type="project" value="UniProtKB-UniRule"/>
</dbReference>
<reference evidence="9" key="1">
    <citation type="submission" date="2017-02" db="EMBL/GenBank/DDBJ databases">
        <authorList>
            <person name="Varghese N."/>
            <person name="Submissions S."/>
        </authorList>
    </citation>
    <scope>NUCLEOTIDE SEQUENCE [LARGE SCALE GENOMIC DNA]</scope>
    <source>
        <strain evidence="9">DSM 16521</strain>
    </source>
</reference>
<dbReference type="PANTHER" id="PTHR11138:SF5">
    <property type="entry name" value="METHIONYL-TRNA FORMYLTRANSFERASE, MITOCHONDRIAL"/>
    <property type="match status" value="1"/>
</dbReference>
<gene>
    <name evidence="5" type="primary">fmt</name>
    <name evidence="8" type="ORF">SAMN02745885_00719</name>
</gene>
<feature type="binding site" evidence="5">
    <location>
        <begin position="109"/>
        <end position="112"/>
    </location>
    <ligand>
        <name>(6S)-5,6,7,8-tetrahydrofolate</name>
        <dbReference type="ChEBI" id="CHEBI:57453"/>
    </ligand>
</feature>
<dbReference type="Gene3D" id="3.40.50.12230">
    <property type="match status" value="1"/>
</dbReference>
<dbReference type="HAMAP" id="MF_00182">
    <property type="entry name" value="Formyl_trans"/>
    <property type="match status" value="1"/>
</dbReference>
<dbReference type="PANTHER" id="PTHR11138">
    <property type="entry name" value="METHIONYL-TRNA FORMYLTRANSFERASE"/>
    <property type="match status" value="1"/>
</dbReference>
<dbReference type="CDD" id="cd08646">
    <property type="entry name" value="FMT_core_Met-tRNA-FMT_N"/>
    <property type="match status" value="1"/>
</dbReference>
<proteinExistence type="inferred from homology"/>